<feature type="domain" description="TonB-dependent receptor plug" evidence="15">
    <location>
        <begin position="40"/>
        <end position="147"/>
    </location>
</feature>
<comment type="similarity">
    <text evidence="11 12">Belongs to the TonB-dependent receptor family.</text>
</comment>
<dbReference type="InterPro" id="IPR000531">
    <property type="entry name" value="Beta-barrel_TonB"/>
</dbReference>
<dbReference type="Pfam" id="PF00593">
    <property type="entry name" value="TonB_dep_Rec_b-barrel"/>
    <property type="match status" value="1"/>
</dbReference>
<evidence type="ECO:0000256" key="12">
    <source>
        <dbReference type="RuleBase" id="RU003357"/>
    </source>
</evidence>
<keyword evidence="13" id="KW-0732">Signal</keyword>
<proteinExistence type="inferred from homology"/>
<dbReference type="CDD" id="cd01347">
    <property type="entry name" value="ligand_gated_channel"/>
    <property type="match status" value="1"/>
</dbReference>
<comment type="subcellular location">
    <subcellularLocation>
        <location evidence="1 11">Cell outer membrane</location>
        <topology evidence="1 11">Multi-pass membrane protein</topology>
    </subcellularLocation>
</comment>
<dbReference type="PROSITE" id="PS52016">
    <property type="entry name" value="TONB_DEPENDENT_REC_3"/>
    <property type="match status" value="1"/>
</dbReference>
<protein>
    <submittedName>
        <fullName evidence="16">TonB-dependent receptor</fullName>
    </submittedName>
</protein>
<evidence type="ECO:0000256" key="3">
    <source>
        <dbReference type="ARBA" id="ARBA00022452"/>
    </source>
</evidence>
<gene>
    <name evidence="16" type="ORF">F0M18_08550</name>
</gene>
<evidence type="ECO:0000313" key="16">
    <source>
        <dbReference type="EMBL" id="KAA1192698.1"/>
    </source>
</evidence>
<comment type="caution">
    <text evidence="16">The sequence shown here is derived from an EMBL/GenBank/DDBJ whole genome shotgun (WGS) entry which is preliminary data.</text>
</comment>
<dbReference type="SUPFAM" id="SSF56935">
    <property type="entry name" value="Porins"/>
    <property type="match status" value="1"/>
</dbReference>
<keyword evidence="8 12" id="KW-0798">TonB box</keyword>
<evidence type="ECO:0000256" key="5">
    <source>
        <dbReference type="ARBA" id="ARBA00022692"/>
    </source>
</evidence>
<dbReference type="Proteomes" id="UP000323708">
    <property type="component" value="Unassembled WGS sequence"/>
</dbReference>
<keyword evidence="17" id="KW-1185">Reference proteome</keyword>
<keyword evidence="9 11" id="KW-0472">Membrane</keyword>
<dbReference type="InterPro" id="IPR039426">
    <property type="entry name" value="TonB-dep_rcpt-like"/>
</dbReference>
<feature type="signal peptide" evidence="13">
    <location>
        <begin position="1"/>
        <end position="24"/>
    </location>
</feature>
<dbReference type="GO" id="GO:0006826">
    <property type="term" value="P:iron ion transport"/>
    <property type="evidence" value="ECO:0007669"/>
    <property type="project" value="UniProtKB-KW"/>
</dbReference>
<dbReference type="PANTHER" id="PTHR32552">
    <property type="entry name" value="FERRICHROME IRON RECEPTOR-RELATED"/>
    <property type="match status" value="1"/>
</dbReference>
<evidence type="ECO:0000259" key="14">
    <source>
        <dbReference type="Pfam" id="PF00593"/>
    </source>
</evidence>
<evidence type="ECO:0000256" key="11">
    <source>
        <dbReference type="PROSITE-ProRule" id="PRU01360"/>
    </source>
</evidence>
<keyword evidence="7" id="KW-0406">Ion transport</keyword>
<organism evidence="16 17">
    <name type="scientific">Pseudohalioglobus sediminis</name>
    <dbReference type="NCBI Taxonomy" id="2606449"/>
    <lineage>
        <taxon>Bacteria</taxon>
        <taxon>Pseudomonadati</taxon>
        <taxon>Pseudomonadota</taxon>
        <taxon>Gammaproteobacteria</taxon>
        <taxon>Cellvibrionales</taxon>
        <taxon>Halieaceae</taxon>
        <taxon>Pseudohalioglobus</taxon>
    </lineage>
</organism>
<evidence type="ECO:0000256" key="9">
    <source>
        <dbReference type="ARBA" id="ARBA00023136"/>
    </source>
</evidence>
<sequence>MKKSNKYLLSMAVSAALAPSTSFAQLEEVVVTAQKREQNLQDVPIAISAVSQEMLDQTGINTITEVIPMVPGLTGADYGLATNTWAIRGISSNDWTIGSEPSVGVFYDDAYVGRNIFATSNFFDINRIEVVKGPQGTLFGRNAAAGAISLVSNKPGDSNDLRLGIALGDEGQERYEVVGNWAVSESFALRLAYQHQKWEGMWEEVISGDDMYTESDVVRLSARWDVTDNFEALFRVNYGNAETNYTSAVNIPFNLADPGEEYPDKYAINRPNSEENEDEGFGLRLSWDINDSLSLVSITDVRSGENDYFDDVDGSADDLAIDNALLGGAVGGLDIPVGLGAEADTFYQEFRLNGGSDSLSWFTGVSYYTEELEGTRWEVDYVATALGFPLGSQRIESDADNESYGIYGDVTWQATEKLALIGGLRWSFDEKDWCTNTLQDDFFDQGGPTDGPLCDKEDWDELTSRLVAQYDVGDDTMIFASVAEGYKGGGFNTGGADTDGDFIAETLVGFDPETSIAYELGLKSTLLDGRMQLNGSAYFTDYEDLQVAIFGFDTGQQIRNAGDAETMGLEAELSYAPVDGLVLMANYAYLDAEIVSGQLDGQKLAYAPENTFSIGANINHDFLGGDLNWFAVYNYTDEFYHDIANLEEEDSYGILNGKVTYTAGSERWDLAIAADNITDEDYATIRADFGWGAQLHWGYQRMVRAEFNVYF</sequence>
<evidence type="ECO:0000256" key="4">
    <source>
        <dbReference type="ARBA" id="ARBA00022496"/>
    </source>
</evidence>
<reference evidence="16 17" key="1">
    <citation type="submission" date="2019-09" db="EMBL/GenBank/DDBJ databases">
        <authorList>
            <person name="Chen X.-Y."/>
        </authorList>
    </citation>
    <scope>NUCLEOTIDE SEQUENCE [LARGE SCALE GENOMIC DNA]</scope>
    <source>
        <strain evidence="16 17">NY5</strain>
    </source>
</reference>
<name>A0A5B0X1Z2_9GAMM</name>
<evidence type="ECO:0000259" key="15">
    <source>
        <dbReference type="Pfam" id="PF07715"/>
    </source>
</evidence>
<keyword evidence="5 11" id="KW-0812">Transmembrane</keyword>
<evidence type="ECO:0000313" key="17">
    <source>
        <dbReference type="Proteomes" id="UP000323708"/>
    </source>
</evidence>
<dbReference type="EMBL" id="VTUX01000003">
    <property type="protein sequence ID" value="KAA1192698.1"/>
    <property type="molecule type" value="Genomic_DNA"/>
</dbReference>
<keyword evidence="6" id="KW-0408">Iron</keyword>
<evidence type="ECO:0000256" key="7">
    <source>
        <dbReference type="ARBA" id="ARBA00023065"/>
    </source>
</evidence>
<evidence type="ECO:0000256" key="13">
    <source>
        <dbReference type="SAM" id="SignalP"/>
    </source>
</evidence>
<keyword evidence="2 11" id="KW-0813">Transport</keyword>
<dbReference type="GO" id="GO:0009279">
    <property type="term" value="C:cell outer membrane"/>
    <property type="evidence" value="ECO:0007669"/>
    <property type="project" value="UniProtKB-SubCell"/>
</dbReference>
<keyword evidence="10 11" id="KW-0998">Cell outer membrane</keyword>
<accession>A0A5B0X1Z2</accession>
<dbReference type="PANTHER" id="PTHR32552:SF81">
    <property type="entry name" value="TONB-DEPENDENT OUTER MEMBRANE RECEPTOR"/>
    <property type="match status" value="1"/>
</dbReference>
<evidence type="ECO:0000256" key="2">
    <source>
        <dbReference type="ARBA" id="ARBA00022448"/>
    </source>
</evidence>
<dbReference type="Pfam" id="PF07715">
    <property type="entry name" value="Plug"/>
    <property type="match status" value="1"/>
</dbReference>
<keyword evidence="4" id="KW-0410">Iron transport</keyword>
<keyword evidence="16" id="KW-0675">Receptor</keyword>
<evidence type="ECO:0000256" key="6">
    <source>
        <dbReference type="ARBA" id="ARBA00023004"/>
    </source>
</evidence>
<dbReference type="InterPro" id="IPR012910">
    <property type="entry name" value="Plug_dom"/>
</dbReference>
<dbReference type="InterPro" id="IPR036942">
    <property type="entry name" value="Beta-barrel_TonB_sf"/>
</dbReference>
<dbReference type="Gene3D" id="2.40.170.20">
    <property type="entry name" value="TonB-dependent receptor, beta-barrel domain"/>
    <property type="match status" value="1"/>
</dbReference>
<evidence type="ECO:0000256" key="1">
    <source>
        <dbReference type="ARBA" id="ARBA00004571"/>
    </source>
</evidence>
<feature type="domain" description="TonB-dependent receptor-like beta-barrel" evidence="14">
    <location>
        <begin position="227"/>
        <end position="677"/>
    </location>
</feature>
<feature type="chain" id="PRO_5022920692" evidence="13">
    <location>
        <begin position="25"/>
        <end position="711"/>
    </location>
</feature>
<evidence type="ECO:0000256" key="8">
    <source>
        <dbReference type="ARBA" id="ARBA00023077"/>
    </source>
</evidence>
<dbReference type="AlphaFoldDB" id="A0A5B0X1Z2"/>
<dbReference type="RefSeq" id="WP_149610982.1">
    <property type="nucleotide sequence ID" value="NZ_VTUX01000003.1"/>
</dbReference>
<evidence type="ECO:0000256" key="10">
    <source>
        <dbReference type="ARBA" id="ARBA00023237"/>
    </source>
</evidence>
<keyword evidence="3 11" id="KW-1134">Transmembrane beta strand</keyword>